<organism evidence="9 10">
    <name type="scientific">Basidiobolus ranarum</name>
    <dbReference type="NCBI Taxonomy" id="34480"/>
    <lineage>
        <taxon>Eukaryota</taxon>
        <taxon>Fungi</taxon>
        <taxon>Fungi incertae sedis</taxon>
        <taxon>Zoopagomycota</taxon>
        <taxon>Entomophthoromycotina</taxon>
        <taxon>Basidiobolomycetes</taxon>
        <taxon>Basidiobolales</taxon>
        <taxon>Basidiobolaceae</taxon>
        <taxon>Basidiobolus</taxon>
    </lineage>
</organism>
<dbReference type="InterPro" id="IPR023347">
    <property type="entry name" value="Lysozyme_dom_sf"/>
</dbReference>
<reference evidence="9 10" key="1">
    <citation type="submission" date="2023-04" db="EMBL/GenBank/DDBJ databases">
        <title>Genome of Basidiobolus ranarum AG-B5.</title>
        <authorList>
            <person name="Stajich J.E."/>
            <person name="Carter-House D."/>
            <person name="Gryganskyi A."/>
        </authorList>
    </citation>
    <scope>NUCLEOTIDE SEQUENCE [LARGE SCALE GENOMIC DNA]</scope>
    <source>
        <strain evidence="9 10">AG-B5</strain>
    </source>
</reference>
<evidence type="ECO:0000259" key="8">
    <source>
        <dbReference type="PROSITE" id="PS51781"/>
    </source>
</evidence>
<dbReference type="SUPFAM" id="SSF53955">
    <property type="entry name" value="Lysozyme-like"/>
    <property type="match status" value="1"/>
</dbReference>
<keyword evidence="10" id="KW-1185">Reference proteome</keyword>
<evidence type="ECO:0000256" key="4">
    <source>
        <dbReference type="ARBA" id="ARBA00022801"/>
    </source>
</evidence>
<keyword evidence="3" id="KW-0081">Bacteriolytic enzyme</keyword>
<sequence length="262" mass="27866">MKYFTLKIALVSLGGQGLVMGYRVNEGVNIRSGPGTQYSVVGSLAAGADVQIICQTTGEKIQTTNIWDKVQSNGYVSDYYVQTNQNWVPGVPRCDGTGGDGGGSPNNGQINNEGLALVKEFEGFYANFYTDPVGIKTIGYGHACHTAGSNCDSIKPPISEAQGSALLRQDLAQFEKCIRDNTAASLDTNQFSALVSFAFNLGCGAYRGSDMRTMLNNGNINGAASEFKLWVHGGGKVLPGLVRRRKAECQLFCKSKGCSGSC</sequence>
<protein>
    <recommendedName>
        <fullName evidence="8">SH3b domain-containing protein</fullName>
    </recommendedName>
</protein>
<keyword evidence="2" id="KW-0929">Antimicrobial</keyword>
<proteinExistence type="inferred from homology"/>
<feature type="signal peptide" evidence="7">
    <location>
        <begin position="1"/>
        <end position="21"/>
    </location>
</feature>
<evidence type="ECO:0000256" key="7">
    <source>
        <dbReference type="SAM" id="SignalP"/>
    </source>
</evidence>
<keyword evidence="7" id="KW-0732">Signal</keyword>
<dbReference type="Proteomes" id="UP001479436">
    <property type="component" value="Unassembled WGS sequence"/>
</dbReference>
<evidence type="ECO:0000256" key="3">
    <source>
        <dbReference type="ARBA" id="ARBA00022638"/>
    </source>
</evidence>
<evidence type="ECO:0000313" key="9">
    <source>
        <dbReference type="EMBL" id="KAK9727421.1"/>
    </source>
</evidence>
<dbReference type="CDD" id="cd00737">
    <property type="entry name" value="lyz_endolysin_autolysin"/>
    <property type="match status" value="1"/>
</dbReference>
<evidence type="ECO:0000256" key="2">
    <source>
        <dbReference type="ARBA" id="ARBA00022529"/>
    </source>
</evidence>
<dbReference type="Pfam" id="PF00959">
    <property type="entry name" value="Phage_lysozyme"/>
    <property type="match status" value="1"/>
</dbReference>
<evidence type="ECO:0000313" key="10">
    <source>
        <dbReference type="Proteomes" id="UP001479436"/>
    </source>
</evidence>
<comment type="catalytic activity">
    <reaction evidence="1">
        <text>Hydrolysis of (1-&gt;4)-beta-linkages between N-acetylmuramic acid and N-acetyl-D-glucosamine residues in a peptidoglycan and between N-acetyl-D-glucosamine residues in chitodextrins.</text>
        <dbReference type="EC" id="3.2.1.17"/>
    </reaction>
</comment>
<dbReference type="InterPro" id="IPR023346">
    <property type="entry name" value="Lysozyme-like_dom_sf"/>
</dbReference>
<dbReference type="EMBL" id="JASJQH010006921">
    <property type="protein sequence ID" value="KAK9727421.1"/>
    <property type="molecule type" value="Genomic_DNA"/>
</dbReference>
<dbReference type="InterPro" id="IPR051018">
    <property type="entry name" value="Bacteriophage_GH24"/>
</dbReference>
<gene>
    <name evidence="9" type="ORF">K7432_001860</name>
</gene>
<dbReference type="Pfam" id="PF08239">
    <property type="entry name" value="SH3_3"/>
    <property type="match status" value="1"/>
</dbReference>
<evidence type="ECO:0000256" key="6">
    <source>
        <dbReference type="ARBA" id="ARBA00023295"/>
    </source>
</evidence>
<comment type="caution">
    <text evidence="9">The sequence shown here is derived from an EMBL/GenBank/DDBJ whole genome shotgun (WGS) entry which is preliminary data.</text>
</comment>
<dbReference type="Gene3D" id="1.10.530.40">
    <property type="match status" value="1"/>
</dbReference>
<keyword evidence="5" id="KW-1035">Host cytoplasm</keyword>
<dbReference type="InterPro" id="IPR002196">
    <property type="entry name" value="Glyco_hydro_24"/>
</dbReference>
<evidence type="ECO:0000256" key="5">
    <source>
        <dbReference type="ARBA" id="ARBA00023200"/>
    </source>
</evidence>
<dbReference type="InterPro" id="IPR033907">
    <property type="entry name" value="Endolysin_autolysin"/>
</dbReference>
<dbReference type="PROSITE" id="PS51781">
    <property type="entry name" value="SH3B"/>
    <property type="match status" value="1"/>
</dbReference>
<keyword evidence="4" id="KW-0378">Hydrolase</keyword>
<dbReference type="PANTHER" id="PTHR38107:SF3">
    <property type="entry name" value="LYSOZYME RRRD-RELATED"/>
    <property type="match status" value="1"/>
</dbReference>
<feature type="chain" id="PRO_5045358969" description="SH3b domain-containing protein" evidence="7">
    <location>
        <begin position="22"/>
        <end position="262"/>
    </location>
</feature>
<dbReference type="InterPro" id="IPR003646">
    <property type="entry name" value="SH3-like_bac-type"/>
</dbReference>
<dbReference type="HAMAP" id="MF_04110">
    <property type="entry name" value="ENDOLYSIN_T4"/>
    <property type="match status" value="1"/>
</dbReference>
<keyword evidence="6" id="KW-0326">Glycosidase</keyword>
<accession>A0ABR2W8S8</accession>
<name>A0ABR2W8S8_9FUNG</name>
<dbReference type="Gene3D" id="2.30.30.40">
    <property type="entry name" value="SH3 Domains"/>
    <property type="match status" value="1"/>
</dbReference>
<dbReference type="PANTHER" id="PTHR38107">
    <property type="match status" value="1"/>
</dbReference>
<dbReference type="InterPro" id="IPR034690">
    <property type="entry name" value="Endolysin_T4_type"/>
</dbReference>
<evidence type="ECO:0000256" key="1">
    <source>
        <dbReference type="ARBA" id="ARBA00000632"/>
    </source>
</evidence>
<feature type="domain" description="SH3b" evidence="8">
    <location>
        <begin position="14"/>
        <end position="90"/>
    </location>
</feature>